<feature type="transmembrane region" description="Helical" evidence="1">
    <location>
        <begin position="236"/>
        <end position="254"/>
    </location>
</feature>
<keyword evidence="1" id="KW-1133">Transmembrane helix</keyword>
<dbReference type="Proteomes" id="UP001209317">
    <property type="component" value="Unassembled WGS sequence"/>
</dbReference>
<protein>
    <submittedName>
        <fullName evidence="2">DUF4173 domain-containing protein</fullName>
    </submittedName>
</protein>
<evidence type="ECO:0000256" key="1">
    <source>
        <dbReference type="SAM" id="Phobius"/>
    </source>
</evidence>
<comment type="caution">
    <text evidence="2">The sequence shown here is derived from an EMBL/GenBank/DDBJ whole genome shotgun (WGS) entry which is preliminary data.</text>
</comment>
<sequence length="470" mass="55221">MKTVKNQLLLFTTASFVILFYGQGVGLNLSIFAMMVWCSLLLLRKKIYKDTKFIFLSLCVITSAGAFAWYGDFISFAALYLSLIIAGFYTLFLNKLNMLNLLVLLPANYASFPFRIFMLNQWLFSKNKITHIRARLIAYYIIPGFFAVIFVIVYSNSSSLLSGFFSKFVTDFKMPEIVVLTALGFFLMFNFYHFMIPRIVIYNNQNLGDNFSGDKRVQKASLYNFDVNLERRSGEITLILLNILLLLFLVVYNIEQFQFSSEDTLSSNVHERIYTIIFSILLAVSIILFYFKNTFNFDQSAGRLKLLAYLWIGLNLLLILSALIANSIYVQAYALTFKRIGVYIFLLLSMIGLYFTYNKIRKKKTNIYLVKNMFWAFFITLVISSAINWSWIVTKYTINYSKKPDLYYLFYNTEFNREIFYRHYKNEFTKGWQGQTGDERYKDLLEAGVDYEKHKKLLSRKLYYHFLELK</sequence>
<proteinExistence type="predicted"/>
<feature type="transmembrane region" description="Helical" evidence="1">
    <location>
        <begin position="340"/>
        <end position="357"/>
    </location>
</feature>
<reference evidence="2" key="1">
    <citation type="submission" date="2022-10" db="EMBL/GenBank/DDBJ databases">
        <authorList>
            <person name="Kim H.S."/>
            <person name="Kim J.-S."/>
            <person name="Suh M.K."/>
            <person name="Eom M.K."/>
            <person name="Lee J.-S."/>
        </authorList>
    </citation>
    <scope>NUCLEOTIDE SEQUENCE</scope>
    <source>
        <strain evidence="2">LIP-5</strain>
    </source>
</reference>
<feature type="transmembrane region" description="Helical" evidence="1">
    <location>
        <begin position="53"/>
        <end position="70"/>
    </location>
</feature>
<feature type="transmembrane region" description="Helical" evidence="1">
    <location>
        <begin position="76"/>
        <end position="93"/>
    </location>
</feature>
<keyword evidence="1" id="KW-0472">Membrane</keyword>
<gene>
    <name evidence="2" type="ORF">OD355_01190</name>
</gene>
<dbReference type="RefSeq" id="WP_263036612.1">
    <property type="nucleotide sequence ID" value="NZ_JAOTPL010000001.1"/>
</dbReference>
<dbReference type="EMBL" id="JAOTPL010000001">
    <property type="protein sequence ID" value="MCU7693124.1"/>
    <property type="molecule type" value="Genomic_DNA"/>
</dbReference>
<organism evidence="2 3">
    <name type="scientific">Haoranjiania flava</name>
    <dbReference type="NCBI Taxonomy" id="1856322"/>
    <lineage>
        <taxon>Bacteria</taxon>
        <taxon>Pseudomonadati</taxon>
        <taxon>Bacteroidota</taxon>
        <taxon>Chitinophagia</taxon>
        <taxon>Chitinophagales</taxon>
        <taxon>Chitinophagaceae</taxon>
        <taxon>Haoranjiania</taxon>
    </lineage>
</organism>
<feature type="transmembrane region" description="Helical" evidence="1">
    <location>
        <begin position="136"/>
        <end position="157"/>
    </location>
</feature>
<dbReference type="InterPro" id="IPR025291">
    <property type="entry name" value="DUF4153"/>
</dbReference>
<evidence type="ECO:0000313" key="2">
    <source>
        <dbReference type="EMBL" id="MCU7693124.1"/>
    </source>
</evidence>
<dbReference type="Pfam" id="PF13687">
    <property type="entry name" value="DUF4153"/>
    <property type="match status" value="1"/>
</dbReference>
<accession>A0AAE3IK07</accession>
<feature type="transmembrane region" description="Helical" evidence="1">
    <location>
        <begin position="274"/>
        <end position="291"/>
    </location>
</feature>
<name>A0AAE3IK07_9BACT</name>
<feature type="transmembrane region" description="Helical" evidence="1">
    <location>
        <begin position="369"/>
        <end position="392"/>
    </location>
</feature>
<evidence type="ECO:0000313" key="3">
    <source>
        <dbReference type="Proteomes" id="UP001209317"/>
    </source>
</evidence>
<feature type="transmembrane region" description="Helical" evidence="1">
    <location>
        <begin position="177"/>
        <end position="196"/>
    </location>
</feature>
<keyword evidence="1" id="KW-0812">Transmembrane</keyword>
<feature type="transmembrane region" description="Helical" evidence="1">
    <location>
        <begin position="20"/>
        <end position="41"/>
    </location>
</feature>
<keyword evidence="3" id="KW-1185">Reference proteome</keyword>
<dbReference type="AlphaFoldDB" id="A0AAE3IK07"/>
<feature type="transmembrane region" description="Helical" evidence="1">
    <location>
        <begin position="306"/>
        <end position="328"/>
    </location>
</feature>